<feature type="signal peptide" evidence="1">
    <location>
        <begin position="1"/>
        <end position="32"/>
    </location>
</feature>
<keyword evidence="1" id="KW-0732">Signal</keyword>
<sequence>MHDVRRRHHLGRIAGILTAAALFPAAARPVLAAPAATTAGRPMTRDEAQRLVQAFFRSYGVQSPGLNAKNLGGAMVGEGQVFFEYRPQRRDLWCGALIYRFRAKPKPGVLEAFRAEGKATDAGGGTLEYDPEGGGLYLSRVYTRTVPGTRFRADMGRLIQASRVWSVEVLPRAADRAFGHAAPGGSARTPPPGGAEEGAVLDAARRSRDDLRAAKPGVAFQVDHLKIKGDWAYIDAKPLTPGSADGPAYAYLSALLRKEQGRWRVVQAADPAADPAKARGAIRKRFPAAPPDLFPPP</sequence>
<dbReference type="EMBL" id="CADCTO010000023">
    <property type="protein sequence ID" value="CAA9215030.1"/>
    <property type="molecule type" value="Genomic_DNA"/>
</dbReference>
<accession>A0A6J4H7Q0</accession>
<protein>
    <recommendedName>
        <fullName evidence="3">DUF4440 domain-containing protein</fullName>
    </recommendedName>
</protein>
<dbReference type="InterPro" id="IPR006311">
    <property type="entry name" value="TAT_signal"/>
</dbReference>
<reference evidence="2" key="1">
    <citation type="submission" date="2020-02" db="EMBL/GenBank/DDBJ databases">
        <authorList>
            <person name="Meier V. D."/>
        </authorList>
    </citation>
    <scope>NUCLEOTIDE SEQUENCE</scope>
    <source>
        <strain evidence="2">AVDCRST_MAG63</strain>
    </source>
</reference>
<dbReference type="PROSITE" id="PS51318">
    <property type="entry name" value="TAT"/>
    <property type="match status" value="1"/>
</dbReference>
<proteinExistence type="predicted"/>
<evidence type="ECO:0000256" key="1">
    <source>
        <dbReference type="SAM" id="SignalP"/>
    </source>
</evidence>
<evidence type="ECO:0000313" key="2">
    <source>
        <dbReference type="EMBL" id="CAA9215030.1"/>
    </source>
</evidence>
<dbReference type="CDD" id="cd16364">
    <property type="entry name" value="T3SC_I-like"/>
    <property type="match status" value="1"/>
</dbReference>
<name>A0A6J4H7Q0_9BACT</name>
<feature type="chain" id="PRO_5026842864" description="DUF4440 domain-containing protein" evidence="1">
    <location>
        <begin position="33"/>
        <end position="297"/>
    </location>
</feature>
<organism evidence="2">
    <name type="scientific">uncultured Armatimonadetes bacterium</name>
    <dbReference type="NCBI Taxonomy" id="157466"/>
    <lineage>
        <taxon>Bacteria</taxon>
        <taxon>Bacillati</taxon>
        <taxon>Armatimonadota</taxon>
        <taxon>environmental samples</taxon>
    </lineage>
</organism>
<gene>
    <name evidence="2" type="ORF">AVDCRST_MAG63-361</name>
</gene>
<evidence type="ECO:0008006" key="3">
    <source>
        <dbReference type="Google" id="ProtNLM"/>
    </source>
</evidence>
<dbReference type="AlphaFoldDB" id="A0A6J4H7Q0"/>